<reference evidence="3" key="1">
    <citation type="submission" date="2022-01" db="EMBL/GenBank/DDBJ databases">
        <authorList>
            <person name="King R."/>
        </authorList>
    </citation>
    <scope>NUCLEOTIDE SEQUENCE</scope>
</reference>
<dbReference type="EMBL" id="OU895880">
    <property type="protein sequence ID" value="CAG9811361.1"/>
    <property type="molecule type" value="Genomic_DNA"/>
</dbReference>
<evidence type="ECO:0000256" key="1">
    <source>
        <dbReference type="SAM" id="MobiDB-lite"/>
    </source>
</evidence>
<dbReference type="Proteomes" id="UP001153620">
    <property type="component" value="Chromosome 4"/>
</dbReference>
<protein>
    <submittedName>
        <fullName evidence="3">Uncharacterized protein</fullName>
    </submittedName>
</protein>
<dbReference type="OrthoDB" id="10411645at2759"/>
<reference evidence="3" key="2">
    <citation type="submission" date="2022-10" db="EMBL/GenBank/DDBJ databases">
        <authorList>
            <consortium name="ENA_rothamsted_submissions"/>
            <consortium name="culmorum"/>
            <person name="King R."/>
        </authorList>
    </citation>
    <scope>NUCLEOTIDE SEQUENCE</scope>
</reference>
<keyword evidence="4" id="KW-1185">Reference proteome</keyword>
<sequence>MNTSTRSTSFTMTMPMPMPTSSPTIPTSPLLPSAPEFQPNEFTQFFKVQDANTSLPYPTIRQHCYYLRLDIKRDWNAEYASKDSQKFLELAAEVENELKVLLTVDSSFKIFLIHAQKDRWSHRRILLTFVMQTMVNFASEKFENLLREHVKKEEKIINERAYLRDLKVRKTSYAEYEHLVKFGCNPCTVCDQVLKKHRKINVNHPSVKTDILSFLVVMLSLGLCLTIALLVLLK</sequence>
<keyword evidence="2" id="KW-0472">Membrane</keyword>
<evidence type="ECO:0000313" key="3">
    <source>
        <dbReference type="EMBL" id="CAG9811361.1"/>
    </source>
</evidence>
<keyword evidence="2" id="KW-1133">Transmembrane helix</keyword>
<feature type="region of interest" description="Disordered" evidence="1">
    <location>
        <begin position="1"/>
        <end position="25"/>
    </location>
</feature>
<name>A0A9N9X0U2_9DIPT</name>
<proteinExistence type="predicted"/>
<accession>A0A9N9X0U2</accession>
<gene>
    <name evidence="3" type="ORF">CHIRRI_LOCUS14170</name>
</gene>
<evidence type="ECO:0000256" key="2">
    <source>
        <dbReference type="SAM" id="Phobius"/>
    </source>
</evidence>
<evidence type="ECO:0000313" key="4">
    <source>
        <dbReference type="Proteomes" id="UP001153620"/>
    </source>
</evidence>
<organism evidence="3 4">
    <name type="scientific">Chironomus riparius</name>
    <dbReference type="NCBI Taxonomy" id="315576"/>
    <lineage>
        <taxon>Eukaryota</taxon>
        <taxon>Metazoa</taxon>
        <taxon>Ecdysozoa</taxon>
        <taxon>Arthropoda</taxon>
        <taxon>Hexapoda</taxon>
        <taxon>Insecta</taxon>
        <taxon>Pterygota</taxon>
        <taxon>Neoptera</taxon>
        <taxon>Endopterygota</taxon>
        <taxon>Diptera</taxon>
        <taxon>Nematocera</taxon>
        <taxon>Chironomoidea</taxon>
        <taxon>Chironomidae</taxon>
        <taxon>Chironominae</taxon>
        <taxon>Chironomus</taxon>
    </lineage>
</organism>
<feature type="transmembrane region" description="Helical" evidence="2">
    <location>
        <begin position="211"/>
        <end position="233"/>
    </location>
</feature>
<dbReference type="AlphaFoldDB" id="A0A9N9X0U2"/>
<keyword evidence="2" id="KW-0812">Transmembrane</keyword>